<sequence>MMKTATSSAVETIAVVTQQQPPFVATTIANINLQSPVEFDLAEDITRFLAVESRIAQHVQLSPHAKSMQYYFASRPYIPCITPLALLLSNNHDQHIHLQIWNLEWYSLIHATFVYAKPTVVKQRNL</sequence>
<name>A0ABD2XSL2_9GENT</name>
<keyword evidence="2" id="KW-1185">Reference proteome</keyword>
<accession>A0ABD2XSL2</accession>
<dbReference type="Proteomes" id="UP001630127">
    <property type="component" value="Unassembled WGS sequence"/>
</dbReference>
<organism evidence="1 2">
    <name type="scientific">Cinchona calisaya</name>
    <dbReference type="NCBI Taxonomy" id="153742"/>
    <lineage>
        <taxon>Eukaryota</taxon>
        <taxon>Viridiplantae</taxon>
        <taxon>Streptophyta</taxon>
        <taxon>Embryophyta</taxon>
        <taxon>Tracheophyta</taxon>
        <taxon>Spermatophyta</taxon>
        <taxon>Magnoliopsida</taxon>
        <taxon>eudicotyledons</taxon>
        <taxon>Gunneridae</taxon>
        <taxon>Pentapetalae</taxon>
        <taxon>asterids</taxon>
        <taxon>lamiids</taxon>
        <taxon>Gentianales</taxon>
        <taxon>Rubiaceae</taxon>
        <taxon>Cinchonoideae</taxon>
        <taxon>Cinchoneae</taxon>
        <taxon>Cinchona</taxon>
    </lineage>
</organism>
<dbReference type="EMBL" id="JBJUIK010000017">
    <property type="protein sequence ID" value="KAL3498171.1"/>
    <property type="molecule type" value="Genomic_DNA"/>
</dbReference>
<evidence type="ECO:0000313" key="2">
    <source>
        <dbReference type="Proteomes" id="UP001630127"/>
    </source>
</evidence>
<reference evidence="1 2" key="1">
    <citation type="submission" date="2024-11" db="EMBL/GenBank/DDBJ databases">
        <title>A near-complete genome assembly of Cinchona calisaya.</title>
        <authorList>
            <person name="Lian D.C."/>
            <person name="Zhao X.W."/>
            <person name="Wei L."/>
        </authorList>
    </citation>
    <scope>NUCLEOTIDE SEQUENCE [LARGE SCALE GENOMIC DNA]</scope>
    <source>
        <tissue evidence="1">Nenye</tissue>
    </source>
</reference>
<gene>
    <name evidence="1" type="ORF">ACH5RR_040903</name>
</gene>
<dbReference type="AlphaFoldDB" id="A0ABD2XSL2"/>
<comment type="caution">
    <text evidence="1">The sequence shown here is derived from an EMBL/GenBank/DDBJ whole genome shotgun (WGS) entry which is preliminary data.</text>
</comment>
<protein>
    <submittedName>
        <fullName evidence="1">Uncharacterized protein</fullName>
    </submittedName>
</protein>
<evidence type="ECO:0000313" key="1">
    <source>
        <dbReference type="EMBL" id="KAL3498171.1"/>
    </source>
</evidence>
<proteinExistence type="predicted"/>